<dbReference type="PANTHER" id="PTHR13844">
    <property type="entry name" value="SWI/SNF-RELATED MATRIX-ASSOCIATED ACTIN-DEPENDENT REGULATOR OF CHROMATIN SUBFAMILY D"/>
    <property type="match status" value="1"/>
</dbReference>
<dbReference type="PROSITE" id="PS51925">
    <property type="entry name" value="SWIB_MDM2"/>
    <property type="match status" value="1"/>
</dbReference>
<sequence>MIGHAAHGRPLLRLRHLTYMQQVHLDIRQVHLHMRPWSPRPHHTPYMPQPVDYGQFTSFTDLLNTDVGMAGPSAYARPSFQHSPVPFPMSCSLQVIVLALTKKCESAELVGSVVNVPHLLSQSQPQGRPYFPGHFQPSEPQVQAFVQDQSQVQTQVMVQPQGNTNISISSPSMATPGSGAVGTGKRLHKPPSRPSGGSSGQGTASPMKTMELAPAVPILPESALYTQLLEFESRVDVALARKKIDIVESLKNPLRAQKVLRIYIFNTYANQMGTNSENENAEPPSWSLRIIGRILEDGKDPGLEGLGFEVKRKGDKEFTAIVRLEMNYAPEKFKLSPALQEVLGVEVETRSRIMTALWHYIKMRKLQIPGDTSSFMCDPPLRKVFGEEKLKFSMVTQKITPHLTPPGHIHLEHRIKLSGANLEKNKEIDACDEAISSAMKKIHEHLRRRAFFLGFSQSPAEFINTLIASQARDLKLAAADASRDVEKESRAEFYNQPWCNTNNAVRRLKTMGVACLFGCLEKLFDVVISSLMHTLSVEWTEDAVIRYLNRKPAVGSEAAAGNK</sequence>
<evidence type="ECO:0000313" key="4">
    <source>
        <dbReference type="Proteomes" id="UP001318860"/>
    </source>
</evidence>
<dbReference type="Gene3D" id="1.10.245.10">
    <property type="entry name" value="SWIB/MDM2 domain"/>
    <property type="match status" value="1"/>
</dbReference>
<dbReference type="SMART" id="SM00151">
    <property type="entry name" value="SWIB"/>
    <property type="match status" value="1"/>
</dbReference>
<name>A0ABR0WP52_REHGL</name>
<dbReference type="CDD" id="cd10568">
    <property type="entry name" value="SWIB_like"/>
    <property type="match status" value="1"/>
</dbReference>
<feature type="domain" description="DM2" evidence="2">
    <location>
        <begin position="328"/>
        <end position="405"/>
    </location>
</feature>
<dbReference type="SUPFAM" id="SSF47592">
    <property type="entry name" value="SWIB/MDM2 domain"/>
    <property type="match status" value="1"/>
</dbReference>
<protein>
    <recommendedName>
        <fullName evidence="2">DM2 domain-containing protein</fullName>
    </recommendedName>
</protein>
<gene>
    <name evidence="3" type="ORF">DH2020_019019</name>
</gene>
<dbReference type="EMBL" id="JABTTQ020000010">
    <property type="protein sequence ID" value="KAK6148107.1"/>
    <property type="molecule type" value="Genomic_DNA"/>
</dbReference>
<dbReference type="Proteomes" id="UP001318860">
    <property type="component" value="Unassembled WGS sequence"/>
</dbReference>
<dbReference type="InterPro" id="IPR036885">
    <property type="entry name" value="SWIB_MDM2_dom_sf"/>
</dbReference>
<evidence type="ECO:0000313" key="3">
    <source>
        <dbReference type="EMBL" id="KAK6148107.1"/>
    </source>
</evidence>
<accession>A0ABR0WP52</accession>
<feature type="compositionally biased region" description="Polar residues" evidence="1">
    <location>
        <begin position="165"/>
        <end position="175"/>
    </location>
</feature>
<organism evidence="3 4">
    <name type="scientific">Rehmannia glutinosa</name>
    <name type="common">Chinese foxglove</name>
    <dbReference type="NCBI Taxonomy" id="99300"/>
    <lineage>
        <taxon>Eukaryota</taxon>
        <taxon>Viridiplantae</taxon>
        <taxon>Streptophyta</taxon>
        <taxon>Embryophyta</taxon>
        <taxon>Tracheophyta</taxon>
        <taxon>Spermatophyta</taxon>
        <taxon>Magnoliopsida</taxon>
        <taxon>eudicotyledons</taxon>
        <taxon>Gunneridae</taxon>
        <taxon>Pentapetalae</taxon>
        <taxon>asterids</taxon>
        <taxon>lamiids</taxon>
        <taxon>Lamiales</taxon>
        <taxon>Orobanchaceae</taxon>
        <taxon>Rehmannieae</taxon>
        <taxon>Rehmannia</taxon>
    </lineage>
</organism>
<dbReference type="InterPro" id="IPR019835">
    <property type="entry name" value="SWIB_domain"/>
</dbReference>
<dbReference type="Pfam" id="PF02201">
    <property type="entry name" value="SWIB"/>
    <property type="match status" value="1"/>
</dbReference>
<reference evidence="3 4" key="1">
    <citation type="journal article" date="2021" name="Comput. Struct. Biotechnol. J.">
        <title>De novo genome assembly of the potent medicinal plant Rehmannia glutinosa using nanopore technology.</title>
        <authorList>
            <person name="Ma L."/>
            <person name="Dong C."/>
            <person name="Song C."/>
            <person name="Wang X."/>
            <person name="Zheng X."/>
            <person name="Niu Y."/>
            <person name="Chen S."/>
            <person name="Feng W."/>
        </authorList>
    </citation>
    <scope>NUCLEOTIDE SEQUENCE [LARGE SCALE GENOMIC DNA]</scope>
    <source>
        <strain evidence="3">DH-2019</strain>
    </source>
</reference>
<keyword evidence="4" id="KW-1185">Reference proteome</keyword>
<dbReference type="InterPro" id="IPR003121">
    <property type="entry name" value="SWIB_MDM2_domain"/>
</dbReference>
<evidence type="ECO:0000259" key="2">
    <source>
        <dbReference type="PROSITE" id="PS51925"/>
    </source>
</evidence>
<evidence type="ECO:0000256" key="1">
    <source>
        <dbReference type="SAM" id="MobiDB-lite"/>
    </source>
</evidence>
<feature type="region of interest" description="Disordered" evidence="1">
    <location>
        <begin position="165"/>
        <end position="206"/>
    </location>
</feature>
<proteinExistence type="predicted"/>
<comment type="caution">
    <text evidence="3">The sequence shown here is derived from an EMBL/GenBank/DDBJ whole genome shotgun (WGS) entry which is preliminary data.</text>
</comment>